<dbReference type="Proteomes" id="UP000055590">
    <property type="component" value="Chromosome"/>
</dbReference>
<dbReference type="PANTHER" id="PTHR11533">
    <property type="entry name" value="PROTEASE M1 ZINC METALLOPROTEASE"/>
    <property type="match status" value="1"/>
</dbReference>
<evidence type="ECO:0000313" key="17">
    <source>
        <dbReference type="Proteomes" id="UP000055590"/>
    </source>
</evidence>
<dbReference type="Gene3D" id="1.25.50.20">
    <property type="match status" value="1"/>
</dbReference>
<dbReference type="GO" id="GO:0005737">
    <property type="term" value="C:cytoplasm"/>
    <property type="evidence" value="ECO:0007669"/>
    <property type="project" value="TreeGrafter"/>
</dbReference>
<dbReference type="InterPro" id="IPR045357">
    <property type="entry name" value="Aminopeptidase_N-like_N"/>
</dbReference>
<dbReference type="GO" id="GO:0005615">
    <property type="term" value="C:extracellular space"/>
    <property type="evidence" value="ECO:0007669"/>
    <property type="project" value="TreeGrafter"/>
</dbReference>
<dbReference type="InterPro" id="IPR001930">
    <property type="entry name" value="Peptidase_M1"/>
</dbReference>
<dbReference type="STRING" id="1391653.AKJ08_0421"/>
<dbReference type="KEGG" id="vin:AKJ08_0421"/>
<evidence type="ECO:0000256" key="11">
    <source>
        <dbReference type="PIRSR" id="PIRSR634016-4"/>
    </source>
</evidence>
<dbReference type="GO" id="GO:0006508">
    <property type="term" value="P:proteolysis"/>
    <property type="evidence" value="ECO:0007669"/>
    <property type="project" value="UniProtKB-KW"/>
</dbReference>
<gene>
    <name evidence="16" type="ORF">AKJ08_0421</name>
</gene>
<feature type="active site" description="Proton acceptor" evidence="9">
    <location>
        <position position="299"/>
    </location>
</feature>
<dbReference type="OrthoDB" id="9816201at2"/>
<dbReference type="InterPro" id="IPR042097">
    <property type="entry name" value="Aminopeptidase_N-like_N_sf"/>
</dbReference>
<dbReference type="GO" id="GO:0008270">
    <property type="term" value="F:zinc ion binding"/>
    <property type="evidence" value="ECO:0007669"/>
    <property type="project" value="UniProtKB-UniRule"/>
</dbReference>
<evidence type="ECO:0000256" key="8">
    <source>
        <dbReference type="ARBA" id="ARBA00023049"/>
    </source>
</evidence>
<dbReference type="SUPFAM" id="SSF55486">
    <property type="entry name" value="Metalloproteases ('zincins'), catalytic domain"/>
    <property type="match status" value="1"/>
</dbReference>
<dbReference type="RefSeq" id="WP_050724540.1">
    <property type="nucleotide sequence ID" value="NZ_CP012332.1"/>
</dbReference>
<feature type="binding site" evidence="10">
    <location>
        <position position="302"/>
    </location>
    <ligand>
        <name>Zn(2+)</name>
        <dbReference type="ChEBI" id="CHEBI:29105"/>
        <note>catalytic</note>
    </ligand>
</feature>
<dbReference type="GO" id="GO:0043171">
    <property type="term" value="P:peptide catabolic process"/>
    <property type="evidence" value="ECO:0007669"/>
    <property type="project" value="TreeGrafter"/>
</dbReference>
<keyword evidence="4 12" id="KW-0645">Protease</keyword>
<dbReference type="Pfam" id="PF11838">
    <property type="entry name" value="ERAP1_C"/>
    <property type="match status" value="1"/>
</dbReference>
<organism evidence="16 17">
    <name type="scientific">Vulgatibacter incomptus</name>
    <dbReference type="NCBI Taxonomy" id="1391653"/>
    <lineage>
        <taxon>Bacteria</taxon>
        <taxon>Pseudomonadati</taxon>
        <taxon>Myxococcota</taxon>
        <taxon>Myxococcia</taxon>
        <taxon>Myxococcales</taxon>
        <taxon>Cystobacterineae</taxon>
        <taxon>Vulgatibacteraceae</taxon>
        <taxon>Vulgatibacter</taxon>
    </lineage>
</organism>
<evidence type="ECO:0000259" key="14">
    <source>
        <dbReference type="Pfam" id="PF11838"/>
    </source>
</evidence>
<keyword evidence="5 10" id="KW-0479">Metal-binding</keyword>
<keyword evidence="3 12" id="KW-0031">Aminopeptidase</keyword>
<dbReference type="InterPro" id="IPR024571">
    <property type="entry name" value="ERAP1-like_C_dom"/>
</dbReference>
<dbReference type="GO" id="GO:0042277">
    <property type="term" value="F:peptide binding"/>
    <property type="evidence" value="ECO:0007669"/>
    <property type="project" value="TreeGrafter"/>
</dbReference>
<dbReference type="SUPFAM" id="SSF63737">
    <property type="entry name" value="Leukotriene A4 hydrolase N-terminal domain"/>
    <property type="match status" value="1"/>
</dbReference>
<feature type="domain" description="ERAP1-like C-terminal" evidence="14">
    <location>
        <begin position="522"/>
        <end position="836"/>
    </location>
</feature>
<evidence type="ECO:0000256" key="5">
    <source>
        <dbReference type="ARBA" id="ARBA00022723"/>
    </source>
</evidence>
<proteinExistence type="inferred from homology"/>
<dbReference type="InterPro" id="IPR027268">
    <property type="entry name" value="Peptidase_M4/M1_CTD_sf"/>
</dbReference>
<dbReference type="CDD" id="cd09601">
    <property type="entry name" value="M1_APN-Q_like"/>
    <property type="match status" value="1"/>
</dbReference>
<evidence type="ECO:0000256" key="2">
    <source>
        <dbReference type="ARBA" id="ARBA00010136"/>
    </source>
</evidence>
<accession>A0A0K1PA90</accession>
<evidence type="ECO:0000256" key="1">
    <source>
        <dbReference type="ARBA" id="ARBA00000098"/>
    </source>
</evidence>
<dbReference type="EC" id="3.4.11.-" evidence="12"/>
<dbReference type="InterPro" id="IPR034016">
    <property type="entry name" value="M1_APN-typ"/>
</dbReference>
<evidence type="ECO:0000256" key="3">
    <source>
        <dbReference type="ARBA" id="ARBA00022438"/>
    </source>
</evidence>
<feature type="binding site" evidence="10">
    <location>
        <position position="321"/>
    </location>
    <ligand>
        <name>Zn(2+)</name>
        <dbReference type="ChEBI" id="CHEBI:29105"/>
        <note>catalytic</note>
    </ligand>
</feature>
<evidence type="ECO:0000256" key="10">
    <source>
        <dbReference type="PIRSR" id="PIRSR634016-3"/>
    </source>
</evidence>
<dbReference type="InterPro" id="IPR050344">
    <property type="entry name" value="Peptidase_M1_aminopeptidases"/>
</dbReference>
<feature type="domain" description="Aminopeptidase N-like N-terminal" evidence="15">
    <location>
        <begin position="13"/>
        <end position="191"/>
    </location>
</feature>
<keyword evidence="7 10" id="KW-0862">Zinc</keyword>
<feature type="site" description="Transition state stabilizer" evidence="11">
    <location>
        <position position="383"/>
    </location>
</feature>
<dbReference type="Gene3D" id="1.10.390.10">
    <property type="entry name" value="Neutral Protease Domain 2"/>
    <property type="match status" value="1"/>
</dbReference>
<feature type="domain" description="Peptidase M1 membrane alanine aminopeptidase" evidence="13">
    <location>
        <begin position="226"/>
        <end position="442"/>
    </location>
</feature>
<dbReference type="FunFam" id="1.10.390.10:FF:000006">
    <property type="entry name" value="Puromycin-sensitive aminopeptidase"/>
    <property type="match status" value="1"/>
</dbReference>
<dbReference type="Gene3D" id="2.60.40.1910">
    <property type="match status" value="1"/>
</dbReference>
<dbReference type="PRINTS" id="PR00756">
    <property type="entry name" value="ALADIPTASE"/>
</dbReference>
<keyword evidence="17" id="KW-1185">Reference proteome</keyword>
<dbReference type="PANTHER" id="PTHR11533:SF174">
    <property type="entry name" value="PUROMYCIN-SENSITIVE AMINOPEPTIDASE-RELATED"/>
    <property type="match status" value="1"/>
</dbReference>
<sequence length="856" mass="95430">MSETAYRLPRDVVPSAYEIDLDVSLRRRGFSGTVIVTARVAKATDQVVLHGRGLRVIEAFAKVGRRRLAAKVKADAAAQTLTLRFDQELPKGELTLTLSYTGKLDPGMNGLYLAKNGPERAIASQCEAAEARAIFPCWDEPDRKATLQWTVRTDPGLTVVTNGAPVSVRRDPKTGTEVHRFEPTKVLPTYLAAVTVGRYEATAVRKVAGTPCRVLALPGKLDQARFAEEVTDQVLPWFTQYFGQRYRYGKLDQVALPAFDAGAMENAGAIFYRQQLLLMDEATTSWHGKKQIAETIAHEIAHQWFGNRVTMRWWDDLWLNEAFATWVSHKAVDEWQPGWRIWDDFQAMRRNAMGLDALETTHPIYSEVESPGQVTELFDAITYYKGCCVLRQIEAWLGAEAFRDGLRVYIDRYKDKNAAGADLWRALGEASGSDVGALAESWILQSGLPLVRIEAKESGGRTVLRLSQRRFFARPEAAEKPNDQRWKIPVQIRWSDGKKISTSRILLEENEIEHELPGKAAWLHGNADGVGFYRVALSQDLLARLTGAGLEGLTAVERQTLLDDAWALVLCGQAPIDRFLDLLAAYRNERDYVVLEAVAGRLDVLVHRLADEASLPALRAFVGELLRPALADLGWEPEPGGDPARASARAAVIAALGDLARDEDVLREATLRADQERAAPASVDANLASVVVRLAALTGDKRRLDTYVAEYERRRQRRAPPEEQLRYLGALSAFERPALVKAVLELSLSDVVPQESMVGVLRPLLSRPASTLATWRFLSSRWSEVVERAGLMQISRLVEGLGALPLAKRGEMKRFFEAHPVEEARRAIAIALQEMELRDELRKREAPRLAAWIAGR</sequence>
<evidence type="ECO:0000256" key="4">
    <source>
        <dbReference type="ARBA" id="ARBA00022670"/>
    </source>
</evidence>
<keyword evidence="6 12" id="KW-0378">Hydrolase</keyword>
<evidence type="ECO:0000256" key="7">
    <source>
        <dbReference type="ARBA" id="ARBA00022833"/>
    </source>
</evidence>
<name>A0A0K1PA90_9BACT</name>
<comment type="cofactor">
    <cofactor evidence="10 12">
        <name>Zn(2+)</name>
        <dbReference type="ChEBI" id="CHEBI:29105"/>
    </cofactor>
    <text evidence="10 12">Binds 1 zinc ion per subunit.</text>
</comment>
<evidence type="ECO:0000259" key="15">
    <source>
        <dbReference type="Pfam" id="PF17900"/>
    </source>
</evidence>
<dbReference type="PATRIC" id="fig|1391653.3.peg.435"/>
<evidence type="ECO:0000256" key="9">
    <source>
        <dbReference type="PIRSR" id="PIRSR634016-1"/>
    </source>
</evidence>
<comment type="similarity">
    <text evidence="2 12">Belongs to the peptidase M1 family.</text>
</comment>
<dbReference type="AlphaFoldDB" id="A0A0K1PA90"/>
<dbReference type="Gene3D" id="2.60.40.1730">
    <property type="entry name" value="tricorn interacting facor f3 domain"/>
    <property type="match status" value="1"/>
</dbReference>
<dbReference type="EMBL" id="CP012332">
    <property type="protein sequence ID" value="AKU90034.1"/>
    <property type="molecule type" value="Genomic_DNA"/>
</dbReference>
<feature type="binding site" evidence="10">
    <location>
        <position position="298"/>
    </location>
    <ligand>
        <name>Zn(2+)</name>
        <dbReference type="ChEBI" id="CHEBI:29105"/>
        <note>catalytic</note>
    </ligand>
</feature>
<reference evidence="16 17" key="1">
    <citation type="submission" date="2015-08" db="EMBL/GenBank/DDBJ databases">
        <authorList>
            <person name="Babu N.S."/>
            <person name="Beckwith C.J."/>
            <person name="Beseler K.G."/>
            <person name="Brison A."/>
            <person name="Carone J.V."/>
            <person name="Caskin T.P."/>
            <person name="Diamond M."/>
            <person name="Durham M.E."/>
            <person name="Foxe J.M."/>
            <person name="Go M."/>
            <person name="Henderson B.A."/>
            <person name="Jones I.B."/>
            <person name="McGettigan J.A."/>
            <person name="Micheletti S.J."/>
            <person name="Nasrallah M.E."/>
            <person name="Ortiz D."/>
            <person name="Piller C.R."/>
            <person name="Privatt S.R."/>
            <person name="Schneider S.L."/>
            <person name="Sharp S."/>
            <person name="Smith T.C."/>
            <person name="Stanton J.D."/>
            <person name="Ullery H.E."/>
            <person name="Wilson R.J."/>
            <person name="Serrano M.G."/>
            <person name="Buck G."/>
            <person name="Lee V."/>
            <person name="Wang Y."/>
            <person name="Carvalho R."/>
            <person name="Voegtly L."/>
            <person name="Shi R."/>
            <person name="Duckworth R."/>
            <person name="Johnson A."/>
            <person name="Loviza R."/>
            <person name="Walstead R."/>
            <person name="Shah Z."/>
            <person name="Kiflezghi M."/>
            <person name="Wade K."/>
            <person name="Ball S.L."/>
            <person name="Bradley K.W."/>
            <person name="Asai D.J."/>
            <person name="Bowman C.A."/>
            <person name="Russell D.A."/>
            <person name="Pope W.H."/>
            <person name="Jacobs-Sera D."/>
            <person name="Hendrix R.W."/>
            <person name="Hatfull G.F."/>
        </authorList>
    </citation>
    <scope>NUCLEOTIDE SEQUENCE [LARGE SCALE GENOMIC DNA]</scope>
    <source>
        <strain evidence="16 17">DSM 27710</strain>
    </source>
</reference>
<dbReference type="GO" id="GO:0016285">
    <property type="term" value="F:alanyl aminopeptidase activity"/>
    <property type="evidence" value="ECO:0007669"/>
    <property type="project" value="UniProtKB-EC"/>
</dbReference>
<comment type="catalytic activity">
    <reaction evidence="1">
        <text>Release of an N-terminal amino acid, Xaa-|-Yaa- from a peptide, amide or arylamide. Xaa is preferably Ala, but may be most amino acids including Pro (slow action). When a terminal hydrophobic residue is followed by a prolyl residue, the two may be released as an intact Xaa-Pro dipeptide.</text>
        <dbReference type="EC" id="3.4.11.2"/>
    </reaction>
</comment>
<evidence type="ECO:0000259" key="13">
    <source>
        <dbReference type="Pfam" id="PF01433"/>
    </source>
</evidence>
<keyword evidence="8 12" id="KW-0482">Metalloprotease</keyword>
<dbReference type="Pfam" id="PF17900">
    <property type="entry name" value="Peptidase_M1_N"/>
    <property type="match status" value="1"/>
</dbReference>
<dbReference type="GO" id="GO:0016020">
    <property type="term" value="C:membrane"/>
    <property type="evidence" value="ECO:0007669"/>
    <property type="project" value="TreeGrafter"/>
</dbReference>
<evidence type="ECO:0000256" key="12">
    <source>
        <dbReference type="RuleBase" id="RU364040"/>
    </source>
</evidence>
<dbReference type="GO" id="GO:0070006">
    <property type="term" value="F:metalloaminopeptidase activity"/>
    <property type="evidence" value="ECO:0007669"/>
    <property type="project" value="TreeGrafter"/>
</dbReference>
<evidence type="ECO:0000256" key="6">
    <source>
        <dbReference type="ARBA" id="ARBA00022801"/>
    </source>
</evidence>
<dbReference type="Pfam" id="PF01433">
    <property type="entry name" value="Peptidase_M1"/>
    <property type="match status" value="1"/>
</dbReference>
<evidence type="ECO:0000313" key="16">
    <source>
        <dbReference type="EMBL" id="AKU90034.1"/>
    </source>
</evidence>
<protein>
    <recommendedName>
        <fullName evidence="12">Aminopeptidase</fullName>
        <ecNumber evidence="12">3.4.11.-</ecNumber>
    </recommendedName>
</protein>
<dbReference type="InterPro" id="IPR014782">
    <property type="entry name" value="Peptidase_M1_dom"/>
</dbReference>